<reference evidence="2 3" key="1">
    <citation type="submission" date="2020-12" db="EMBL/GenBank/DDBJ databases">
        <title>Complete genome sequence of Mycobacterium heckeshornense JCM 15655T, closely related to a pathogenic non-tuberculous mycobacterial species Mycobacterium xenopi.</title>
        <authorList>
            <person name="Yoshida M."/>
            <person name="Fukano H."/>
            <person name="Asakura T."/>
            <person name="Suzuki M."/>
            <person name="Hoshino Y."/>
        </authorList>
    </citation>
    <scope>NUCLEOTIDE SEQUENCE [LARGE SCALE GENOMIC DNA]</scope>
    <source>
        <strain evidence="2 3">JCM 15655</strain>
    </source>
</reference>
<protein>
    <submittedName>
        <fullName evidence="2">Uncharacterized protein</fullName>
    </submittedName>
</protein>
<accession>A0A7R7TY86</accession>
<proteinExistence type="predicted"/>
<dbReference type="AlphaFoldDB" id="A0A7R7TY86"/>
<dbReference type="Proteomes" id="UP000595446">
    <property type="component" value="Chromosome"/>
</dbReference>
<organism evidence="2 3">
    <name type="scientific">Mycobacterium heckeshornense</name>
    <dbReference type="NCBI Taxonomy" id="110505"/>
    <lineage>
        <taxon>Bacteria</taxon>
        <taxon>Bacillati</taxon>
        <taxon>Actinomycetota</taxon>
        <taxon>Actinomycetes</taxon>
        <taxon>Mycobacteriales</taxon>
        <taxon>Mycobacteriaceae</taxon>
        <taxon>Mycobacterium</taxon>
    </lineage>
</organism>
<feature type="region of interest" description="Disordered" evidence="1">
    <location>
        <begin position="89"/>
        <end position="113"/>
    </location>
</feature>
<keyword evidence="3" id="KW-1185">Reference proteome</keyword>
<feature type="compositionally biased region" description="Basic residues" evidence="1">
    <location>
        <begin position="103"/>
        <end position="112"/>
    </location>
</feature>
<evidence type="ECO:0000256" key="1">
    <source>
        <dbReference type="SAM" id="MobiDB-lite"/>
    </source>
</evidence>
<name>A0A7R7TY86_9MYCO</name>
<dbReference type="EMBL" id="AP024237">
    <property type="protein sequence ID" value="BCO36680.1"/>
    <property type="molecule type" value="Genomic_DNA"/>
</dbReference>
<sequence>MLDAALRRRSTDCQALGATNGKSIAALPADASVRDCPLRSLVLAGIGPSARAVSISNRLPFGHDGAYRFGGCRCRRLSGDPGRCPVGCRGGGQSGHSAARDVRTRRRRRHRRADGERAVRQAVVAVETPDRPLTTKIEITRGSLLGASRSAAMIGVGTVGSYHFRLGRVSSRAAPLAVSAQQARMRIARLRVVTCWQYLACGSG</sequence>
<evidence type="ECO:0000313" key="3">
    <source>
        <dbReference type="Proteomes" id="UP000595446"/>
    </source>
</evidence>
<gene>
    <name evidence="2" type="ORF">MHEC_31130</name>
</gene>
<evidence type="ECO:0000313" key="2">
    <source>
        <dbReference type="EMBL" id="BCO36680.1"/>
    </source>
</evidence>